<dbReference type="HOGENOM" id="CLU_033574_2_0_1"/>
<keyword evidence="7 9" id="KW-0503">Monooxygenase</keyword>
<dbReference type="AlphaFoldDB" id="A0A0D0DXL9"/>
<dbReference type="GO" id="GO:0016705">
    <property type="term" value="F:oxidoreductase activity, acting on paired donors, with incorporation or reduction of molecular oxygen"/>
    <property type="evidence" value="ECO:0007669"/>
    <property type="project" value="InterPro"/>
</dbReference>
<evidence type="ECO:0000313" key="12">
    <source>
        <dbReference type="Proteomes" id="UP000054538"/>
    </source>
</evidence>
<dbReference type="GO" id="GO:0016125">
    <property type="term" value="P:sterol metabolic process"/>
    <property type="evidence" value="ECO:0007669"/>
    <property type="project" value="TreeGrafter"/>
</dbReference>
<dbReference type="Pfam" id="PF00067">
    <property type="entry name" value="p450"/>
    <property type="match status" value="1"/>
</dbReference>
<keyword evidence="10" id="KW-0812">Transmembrane</keyword>
<dbReference type="PRINTS" id="PR00385">
    <property type="entry name" value="P450"/>
</dbReference>
<proteinExistence type="inferred from homology"/>
<reference evidence="12" key="2">
    <citation type="submission" date="2015-01" db="EMBL/GenBank/DDBJ databases">
        <title>Evolutionary Origins and Diversification of the Mycorrhizal Mutualists.</title>
        <authorList>
            <consortium name="DOE Joint Genome Institute"/>
            <consortium name="Mycorrhizal Genomics Consortium"/>
            <person name="Kohler A."/>
            <person name="Kuo A."/>
            <person name="Nagy L.G."/>
            <person name="Floudas D."/>
            <person name="Copeland A."/>
            <person name="Barry K.W."/>
            <person name="Cichocki N."/>
            <person name="Veneault-Fourrey C."/>
            <person name="LaButti K."/>
            <person name="Lindquist E.A."/>
            <person name="Lipzen A."/>
            <person name="Lundell T."/>
            <person name="Morin E."/>
            <person name="Murat C."/>
            <person name="Riley R."/>
            <person name="Ohm R."/>
            <person name="Sun H."/>
            <person name="Tunlid A."/>
            <person name="Henrissat B."/>
            <person name="Grigoriev I.V."/>
            <person name="Hibbett D.S."/>
            <person name="Martin F."/>
        </authorList>
    </citation>
    <scope>NUCLEOTIDE SEQUENCE [LARGE SCALE GENOMIC DNA]</scope>
    <source>
        <strain evidence="12">Ve08.2h10</strain>
    </source>
</reference>
<dbReference type="InParanoid" id="A0A0D0DXL9"/>
<name>A0A0D0DXL9_9AGAM</name>
<evidence type="ECO:0008006" key="13">
    <source>
        <dbReference type="Google" id="ProtNLM"/>
    </source>
</evidence>
<gene>
    <name evidence="11" type="ORF">PAXRUDRAFT_23312</name>
</gene>
<dbReference type="SUPFAM" id="SSF48264">
    <property type="entry name" value="Cytochrome P450"/>
    <property type="match status" value="1"/>
</dbReference>
<keyword evidence="12" id="KW-1185">Reference proteome</keyword>
<dbReference type="GO" id="GO:0020037">
    <property type="term" value="F:heme binding"/>
    <property type="evidence" value="ECO:0007669"/>
    <property type="project" value="InterPro"/>
</dbReference>
<comment type="similarity">
    <text evidence="2 9">Belongs to the cytochrome P450 family.</text>
</comment>
<keyword evidence="6 8" id="KW-0408">Iron</keyword>
<protein>
    <recommendedName>
        <fullName evidence="13">Cytochrome P450</fullName>
    </recommendedName>
</protein>
<dbReference type="EMBL" id="KN824836">
    <property type="protein sequence ID" value="KIL00324.1"/>
    <property type="molecule type" value="Genomic_DNA"/>
</dbReference>
<dbReference type="PANTHER" id="PTHR24286">
    <property type="entry name" value="CYTOCHROME P450 26"/>
    <property type="match status" value="1"/>
</dbReference>
<evidence type="ECO:0000313" key="11">
    <source>
        <dbReference type="EMBL" id="KIL00324.1"/>
    </source>
</evidence>
<dbReference type="InterPro" id="IPR002401">
    <property type="entry name" value="Cyt_P450_E_grp-I"/>
</dbReference>
<comment type="cofactor">
    <cofactor evidence="1 8">
        <name>heme</name>
        <dbReference type="ChEBI" id="CHEBI:30413"/>
    </cofactor>
</comment>
<evidence type="ECO:0000256" key="2">
    <source>
        <dbReference type="ARBA" id="ARBA00010617"/>
    </source>
</evidence>
<evidence type="ECO:0000256" key="9">
    <source>
        <dbReference type="RuleBase" id="RU000461"/>
    </source>
</evidence>
<feature type="transmembrane region" description="Helical" evidence="10">
    <location>
        <begin position="12"/>
        <end position="35"/>
    </location>
</feature>
<sequence length="513" mass="56899">MYTVGLQSAADAFLLSSFKAQVVLALCILFALLVFGHGPNTDDVPAQTPVFLPGPHLLAIAPFFQRRFEFLNDGFRKTGQKLFQFNLLRETVIVVSGETGRKAFFANRFFDLTEGFKVLSGAIPMVKGVTSELQTRQIALIHKRLASVQKNDHLSQLIAPILEDCRRVMDSWGASGTFDPFDKIYEACLFNVGRQLLFQTTVRCIASAEIASDPALVARLKKLYDVLDSGTTPATVLLPWLPGPSMLKKLWSTKQVYEIVAHAVDTRVQSGESQNDTLQMLVDAQDERLVMVGFIMGLLVAGARATGTTASWLITFLGNTPKWKDKAIFEIEQLLAMYPPHAAQTTSLSSHLASVPLEAWEAETPVLDALIHETLRIAQPHTAMRRNLGPDAVIDSKTIPSGAYVVYPFSDVHLDPELYPDPWKFDPSREEVKTPFGYLGWGGGRTVCLGQRLARLELKLVTSMMLLGFRYSIVDSKGVRPDPAPQPNWNDILLCRPEKGTCYLAHEKSMFSL</sequence>
<evidence type="ECO:0000256" key="10">
    <source>
        <dbReference type="SAM" id="Phobius"/>
    </source>
</evidence>
<dbReference type="GO" id="GO:0005506">
    <property type="term" value="F:iron ion binding"/>
    <property type="evidence" value="ECO:0007669"/>
    <property type="project" value="InterPro"/>
</dbReference>
<dbReference type="InterPro" id="IPR017972">
    <property type="entry name" value="Cyt_P450_CS"/>
</dbReference>
<keyword evidence="3 8" id="KW-0349">Heme</keyword>
<dbReference type="InterPro" id="IPR001128">
    <property type="entry name" value="Cyt_P450"/>
</dbReference>
<dbReference type="PRINTS" id="PR00463">
    <property type="entry name" value="EP450I"/>
</dbReference>
<accession>A0A0D0DXL9</accession>
<evidence type="ECO:0000256" key="5">
    <source>
        <dbReference type="ARBA" id="ARBA00023002"/>
    </source>
</evidence>
<feature type="binding site" description="axial binding residue" evidence="8">
    <location>
        <position position="448"/>
    </location>
    <ligand>
        <name>heme</name>
        <dbReference type="ChEBI" id="CHEBI:30413"/>
    </ligand>
    <ligandPart>
        <name>Fe</name>
        <dbReference type="ChEBI" id="CHEBI:18248"/>
    </ligandPart>
</feature>
<dbReference type="InterPro" id="IPR036396">
    <property type="entry name" value="Cyt_P450_sf"/>
</dbReference>
<keyword evidence="10" id="KW-0472">Membrane</keyword>
<evidence type="ECO:0000256" key="8">
    <source>
        <dbReference type="PIRSR" id="PIRSR602401-1"/>
    </source>
</evidence>
<evidence type="ECO:0000256" key="4">
    <source>
        <dbReference type="ARBA" id="ARBA00022723"/>
    </source>
</evidence>
<keyword evidence="10" id="KW-1133">Transmembrane helix</keyword>
<evidence type="ECO:0000256" key="3">
    <source>
        <dbReference type="ARBA" id="ARBA00022617"/>
    </source>
</evidence>
<keyword evidence="4 8" id="KW-0479">Metal-binding</keyword>
<organism evidence="11 12">
    <name type="scientific">Paxillus rubicundulus Ve08.2h10</name>
    <dbReference type="NCBI Taxonomy" id="930991"/>
    <lineage>
        <taxon>Eukaryota</taxon>
        <taxon>Fungi</taxon>
        <taxon>Dikarya</taxon>
        <taxon>Basidiomycota</taxon>
        <taxon>Agaricomycotina</taxon>
        <taxon>Agaricomycetes</taxon>
        <taxon>Agaricomycetidae</taxon>
        <taxon>Boletales</taxon>
        <taxon>Paxilineae</taxon>
        <taxon>Paxillaceae</taxon>
        <taxon>Paxillus</taxon>
    </lineage>
</organism>
<dbReference type="GO" id="GO:0004497">
    <property type="term" value="F:monooxygenase activity"/>
    <property type="evidence" value="ECO:0007669"/>
    <property type="project" value="UniProtKB-KW"/>
</dbReference>
<dbReference type="STRING" id="930991.A0A0D0DXL9"/>
<dbReference type="Proteomes" id="UP000054538">
    <property type="component" value="Unassembled WGS sequence"/>
</dbReference>
<evidence type="ECO:0000256" key="1">
    <source>
        <dbReference type="ARBA" id="ARBA00001971"/>
    </source>
</evidence>
<evidence type="ECO:0000256" key="7">
    <source>
        <dbReference type="ARBA" id="ARBA00023033"/>
    </source>
</evidence>
<dbReference type="Gene3D" id="1.10.630.10">
    <property type="entry name" value="Cytochrome P450"/>
    <property type="match status" value="1"/>
</dbReference>
<dbReference type="PROSITE" id="PS00086">
    <property type="entry name" value="CYTOCHROME_P450"/>
    <property type="match status" value="1"/>
</dbReference>
<dbReference type="PANTHER" id="PTHR24286:SF24">
    <property type="entry name" value="LANOSTEROL 14-ALPHA DEMETHYLASE"/>
    <property type="match status" value="1"/>
</dbReference>
<keyword evidence="5 9" id="KW-0560">Oxidoreductase</keyword>
<evidence type="ECO:0000256" key="6">
    <source>
        <dbReference type="ARBA" id="ARBA00023004"/>
    </source>
</evidence>
<reference evidence="11 12" key="1">
    <citation type="submission" date="2014-04" db="EMBL/GenBank/DDBJ databases">
        <authorList>
            <consortium name="DOE Joint Genome Institute"/>
            <person name="Kuo A."/>
            <person name="Kohler A."/>
            <person name="Jargeat P."/>
            <person name="Nagy L.G."/>
            <person name="Floudas D."/>
            <person name="Copeland A."/>
            <person name="Barry K.W."/>
            <person name="Cichocki N."/>
            <person name="Veneault-Fourrey C."/>
            <person name="LaButti K."/>
            <person name="Lindquist E.A."/>
            <person name="Lipzen A."/>
            <person name="Lundell T."/>
            <person name="Morin E."/>
            <person name="Murat C."/>
            <person name="Sun H."/>
            <person name="Tunlid A."/>
            <person name="Henrissat B."/>
            <person name="Grigoriev I.V."/>
            <person name="Hibbett D.S."/>
            <person name="Martin F."/>
            <person name="Nordberg H.P."/>
            <person name="Cantor M.N."/>
            <person name="Hua S.X."/>
        </authorList>
    </citation>
    <scope>NUCLEOTIDE SEQUENCE [LARGE SCALE GENOMIC DNA]</scope>
    <source>
        <strain evidence="11 12">Ve08.2h10</strain>
    </source>
</reference>
<dbReference type="OrthoDB" id="1055148at2759"/>
<dbReference type="CDD" id="cd00302">
    <property type="entry name" value="cytochrome_P450"/>
    <property type="match status" value="1"/>
</dbReference>